<dbReference type="PANTHER" id="PTHR43065:SF52">
    <property type="entry name" value="SENSOR PROTEIN KINASE PILS"/>
    <property type="match status" value="1"/>
</dbReference>
<name>A0A0C1GK78_9NEIS</name>
<keyword evidence="3" id="KW-0597">Phosphoprotein</keyword>
<evidence type="ECO:0000313" key="9">
    <source>
        <dbReference type="Proteomes" id="UP000829504"/>
    </source>
</evidence>
<dbReference type="Pfam" id="PF02518">
    <property type="entry name" value="HATPase_c"/>
    <property type="match status" value="1"/>
</dbReference>
<dbReference type="InterPro" id="IPR003594">
    <property type="entry name" value="HATPase_dom"/>
</dbReference>
<feature type="transmembrane region" description="Helical" evidence="4">
    <location>
        <begin position="20"/>
        <end position="41"/>
    </location>
</feature>
<dbReference type="Gene3D" id="1.10.287.130">
    <property type="match status" value="1"/>
</dbReference>
<evidence type="ECO:0000313" key="6">
    <source>
        <dbReference type="EMBL" id="KIC06885.1"/>
    </source>
</evidence>
<dbReference type="Proteomes" id="UP000031390">
    <property type="component" value="Unassembled WGS sequence"/>
</dbReference>
<dbReference type="PROSITE" id="PS50109">
    <property type="entry name" value="HIS_KIN"/>
    <property type="match status" value="1"/>
</dbReference>
<dbReference type="Proteomes" id="UP000829504">
    <property type="component" value="Chromosome"/>
</dbReference>
<organism evidence="6 8">
    <name type="scientific">Morococcus cerebrosus</name>
    <dbReference type="NCBI Taxonomy" id="1056807"/>
    <lineage>
        <taxon>Bacteria</taxon>
        <taxon>Pseudomonadati</taxon>
        <taxon>Pseudomonadota</taxon>
        <taxon>Betaproteobacteria</taxon>
        <taxon>Neisseriales</taxon>
        <taxon>Neisseriaceae</taxon>
        <taxon>Morococcus</taxon>
    </lineage>
</organism>
<dbReference type="InterPro" id="IPR005467">
    <property type="entry name" value="His_kinase_dom"/>
</dbReference>
<dbReference type="Pfam" id="PF25323">
    <property type="entry name" value="6TM_PilS"/>
    <property type="match status" value="1"/>
</dbReference>
<accession>A0A0C1GK78</accession>
<feature type="transmembrane region" description="Helical" evidence="4">
    <location>
        <begin position="91"/>
        <end position="117"/>
    </location>
</feature>
<dbReference type="CDD" id="cd00075">
    <property type="entry name" value="HATPase"/>
    <property type="match status" value="1"/>
</dbReference>
<dbReference type="InterPro" id="IPR036097">
    <property type="entry name" value="HisK_dim/P_sf"/>
</dbReference>
<dbReference type="InterPro" id="IPR004358">
    <property type="entry name" value="Sig_transdc_His_kin-like_C"/>
</dbReference>
<dbReference type="Gene3D" id="3.30.565.10">
    <property type="entry name" value="Histidine kinase-like ATPase, C-terminal domain"/>
    <property type="match status" value="1"/>
</dbReference>
<protein>
    <recommendedName>
        <fullName evidence="2">histidine kinase</fullName>
        <ecNumber evidence="2">2.7.13.3</ecNumber>
    </recommendedName>
</protein>
<proteinExistence type="predicted"/>
<dbReference type="EMBL" id="CP094242">
    <property type="protein sequence ID" value="UNV86950.1"/>
    <property type="molecule type" value="Genomic_DNA"/>
</dbReference>
<feature type="domain" description="Histidine kinase" evidence="5">
    <location>
        <begin position="318"/>
        <end position="529"/>
    </location>
</feature>
<feature type="transmembrane region" description="Helical" evidence="4">
    <location>
        <begin position="53"/>
        <end position="71"/>
    </location>
</feature>
<evidence type="ECO:0000313" key="8">
    <source>
        <dbReference type="Proteomes" id="UP000031390"/>
    </source>
</evidence>
<keyword evidence="4" id="KW-0472">Membrane</keyword>
<dbReference type="RefSeq" id="WP_003765319.1">
    <property type="nucleotide sequence ID" value="NZ_CP094242.1"/>
</dbReference>
<evidence type="ECO:0000313" key="7">
    <source>
        <dbReference type="EMBL" id="UNV86950.1"/>
    </source>
</evidence>
<dbReference type="PANTHER" id="PTHR43065">
    <property type="entry name" value="SENSOR HISTIDINE KINASE"/>
    <property type="match status" value="1"/>
</dbReference>
<dbReference type="PATRIC" id="fig|1056807.3.peg.1638"/>
<comment type="catalytic activity">
    <reaction evidence="1">
        <text>ATP + protein L-histidine = ADP + protein N-phospho-L-histidine.</text>
        <dbReference type="EC" id="2.7.13.3"/>
    </reaction>
</comment>
<keyword evidence="6" id="KW-0808">Transferase</keyword>
<gene>
    <name evidence="6" type="ORF">MCC93_17100</name>
    <name evidence="7" type="ORF">MON37_09855</name>
</gene>
<keyword evidence="9" id="KW-1185">Reference proteome</keyword>
<dbReference type="CDD" id="cd00082">
    <property type="entry name" value="HisKA"/>
    <property type="match status" value="1"/>
</dbReference>
<keyword evidence="4" id="KW-1133">Transmembrane helix</keyword>
<dbReference type="EC" id="2.7.13.3" evidence="2"/>
<sequence length="529" mass="59936">MSKSGFQELGNLSERIPGLINIARIAIVLPLLVMHAFGVYSNGTHIGMSFPPVEFYSWAALYSFLILLSVARPDWQWQTLDLPNASAVVDISMMMILVYIAGGVDSGFGILVLPFVATSCLLSYGHYPMLYAGYASMLFFFNLLLDGSIRLHPFDWDTQPLITTVLLCGACYLVAMLTSFAARYLEQATESASRHQLAYRRISGLNRLVLNRVQEAVIVIDSTQRVWLFNKQAKTYFPGLVVDQQEVVFGELVTRWQYHPDKPFETDIHIFQHAMHVRAVPLIQEQTELLMLYVRSLREVAAEAMSTKLTSLGQLTANLAHEIRNPMSAIRHASDLLQESDDDAEPDPVKAKLCGIIDSNIQRIDKMLEDISLLNKRDNISREPINLMKFWLDFKQEFTLNNSEAIGCLRMNMDGNNLTVLADVMHIQQIMWNLCNNAWRHSRQDENAITVLIRPSGRMHISIVVADNGKGISPEVRNHLFEPFYTTEKQGTGLGLYVARELAHANMGQLHYHPEMNGFELILPREHNE</sequence>
<dbReference type="EMBL" id="JUFZ01000080">
    <property type="protein sequence ID" value="KIC06885.1"/>
    <property type="molecule type" value="Genomic_DNA"/>
</dbReference>
<dbReference type="PRINTS" id="PR00344">
    <property type="entry name" value="BCTRLSENSOR"/>
</dbReference>
<keyword evidence="6" id="KW-0418">Kinase</keyword>
<feature type="transmembrane region" description="Helical" evidence="4">
    <location>
        <begin position="161"/>
        <end position="185"/>
    </location>
</feature>
<dbReference type="Pfam" id="PF00512">
    <property type="entry name" value="HisKA"/>
    <property type="match status" value="1"/>
</dbReference>
<evidence type="ECO:0000256" key="2">
    <source>
        <dbReference type="ARBA" id="ARBA00012438"/>
    </source>
</evidence>
<keyword evidence="4" id="KW-0812">Transmembrane</keyword>
<dbReference type="SUPFAM" id="SSF47384">
    <property type="entry name" value="Homodimeric domain of signal transducing histidine kinase"/>
    <property type="match status" value="1"/>
</dbReference>
<reference evidence="6 8" key="1">
    <citation type="submission" date="2014-12" db="EMBL/GenBank/DDBJ databases">
        <title>Genome sequence of Morococcus cerebrosus.</title>
        <authorList>
            <person name="Shin S.-K."/>
            <person name="Yi H."/>
        </authorList>
    </citation>
    <scope>NUCLEOTIDE SEQUENCE [LARGE SCALE GENOMIC DNA]</scope>
    <source>
        <strain evidence="6 8">CIP 81.93</strain>
    </source>
</reference>
<dbReference type="SUPFAM" id="SSF55874">
    <property type="entry name" value="ATPase domain of HSP90 chaperone/DNA topoisomerase II/histidine kinase"/>
    <property type="match status" value="1"/>
</dbReference>
<dbReference type="SMART" id="SM00388">
    <property type="entry name" value="HisKA"/>
    <property type="match status" value="1"/>
</dbReference>
<dbReference type="AlphaFoldDB" id="A0A0C1GK78"/>
<dbReference type="GO" id="GO:0000155">
    <property type="term" value="F:phosphorelay sensor kinase activity"/>
    <property type="evidence" value="ECO:0007669"/>
    <property type="project" value="InterPro"/>
</dbReference>
<dbReference type="SMART" id="SM00387">
    <property type="entry name" value="HATPase_c"/>
    <property type="match status" value="1"/>
</dbReference>
<evidence type="ECO:0000256" key="4">
    <source>
        <dbReference type="SAM" id="Phobius"/>
    </source>
</evidence>
<evidence type="ECO:0000256" key="1">
    <source>
        <dbReference type="ARBA" id="ARBA00000085"/>
    </source>
</evidence>
<dbReference type="InterPro" id="IPR036890">
    <property type="entry name" value="HATPase_C_sf"/>
</dbReference>
<feature type="transmembrane region" description="Helical" evidence="4">
    <location>
        <begin position="129"/>
        <end position="149"/>
    </location>
</feature>
<evidence type="ECO:0000259" key="5">
    <source>
        <dbReference type="PROSITE" id="PS50109"/>
    </source>
</evidence>
<dbReference type="InterPro" id="IPR003661">
    <property type="entry name" value="HisK_dim/P_dom"/>
</dbReference>
<reference evidence="7 9" key="2">
    <citation type="submission" date="2022-03" db="EMBL/GenBank/DDBJ databases">
        <title>Genome sequencing of Morococcus cerebrosus.</title>
        <authorList>
            <person name="Baek M.-G."/>
            <person name="Yi H."/>
        </authorList>
    </citation>
    <scope>NUCLEOTIDE SEQUENCE [LARGE SCALE GENOMIC DNA]</scope>
    <source>
        <strain evidence="7 9">CIP 81.93</strain>
    </source>
</reference>
<evidence type="ECO:0000256" key="3">
    <source>
        <dbReference type="ARBA" id="ARBA00022553"/>
    </source>
</evidence>